<dbReference type="EMBL" id="CACTIH010003633">
    <property type="protein sequence ID" value="CAA2979764.1"/>
    <property type="molecule type" value="Genomic_DNA"/>
</dbReference>
<organism evidence="1 2">
    <name type="scientific">Olea europaea subsp. europaea</name>
    <dbReference type="NCBI Taxonomy" id="158383"/>
    <lineage>
        <taxon>Eukaryota</taxon>
        <taxon>Viridiplantae</taxon>
        <taxon>Streptophyta</taxon>
        <taxon>Embryophyta</taxon>
        <taxon>Tracheophyta</taxon>
        <taxon>Spermatophyta</taxon>
        <taxon>Magnoliopsida</taxon>
        <taxon>eudicotyledons</taxon>
        <taxon>Gunneridae</taxon>
        <taxon>Pentapetalae</taxon>
        <taxon>asterids</taxon>
        <taxon>lamiids</taxon>
        <taxon>Lamiales</taxon>
        <taxon>Oleaceae</taxon>
        <taxon>Oleeae</taxon>
        <taxon>Olea</taxon>
    </lineage>
</organism>
<sequence length="93" mass="10079">MMKQKFHCFEQVDVSLSDGLVKDVGASTGSSPPGVRVADQQKMNYVVDSFPLQQQQSSAGSCLPEVLNYAPPMAAAFTKEFRSISKCKNCSSI</sequence>
<comment type="caution">
    <text evidence="1">The sequence shown here is derived from an EMBL/GenBank/DDBJ whole genome shotgun (WGS) entry which is preliminary data.</text>
</comment>
<reference evidence="1 2" key="1">
    <citation type="submission" date="2019-12" db="EMBL/GenBank/DDBJ databases">
        <authorList>
            <person name="Alioto T."/>
            <person name="Alioto T."/>
            <person name="Gomez Garrido J."/>
        </authorList>
    </citation>
    <scope>NUCLEOTIDE SEQUENCE [LARGE SCALE GENOMIC DNA]</scope>
</reference>
<keyword evidence="2" id="KW-1185">Reference proteome</keyword>
<name>A0A8S0RJS5_OLEEU</name>
<dbReference type="AlphaFoldDB" id="A0A8S0RJS5"/>
<accession>A0A8S0RJS5</accession>
<dbReference type="Proteomes" id="UP000594638">
    <property type="component" value="Unassembled WGS sequence"/>
</dbReference>
<proteinExistence type="predicted"/>
<evidence type="ECO:0000313" key="2">
    <source>
        <dbReference type="Proteomes" id="UP000594638"/>
    </source>
</evidence>
<dbReference type="Gramene" id="OE9A067970T1">
    <property type="protein sequence ID" value="OE9A067970C1"/>
    <property type="gene ID" value="OE9A067970"/>
</dbReference>
<evidence type="ECO:0000313" key="1">
    <source>
        <dbReference type="EMBL" id="CAA2979764.1"/>
    </source>
</evidence>
<protein>
    <submittedName>
        <fullName evidence="1">Uncharacterized protein</fullName>
    </submittedName>
</protein>
<gene>
    <name evidence="1" type="ORF">OLEA9_A067970</name>
</gene>